<comment type="caution">
    <text evidence="5">The sequence shown here is derived from an EMBL/GenBank/DDBJ whole genome shotgun (WGS) entry which is preliminary data.</text>
</comment>
<dbReference type="Proteomes" id="UP000663873">
    <property type="component" value="Unassembled WGS sequence"/>
</dbReference>
<dbReference type="PROSITE" id="PS50297">
    <property type="entry name" value="ANK_REP_REGION"/>
    <property type="match status" value="1"/>
</dbReference>
<feature type="non-terminal residue" evidence="5">
    <location>
        <position position="1"/>
    </location>
</feature>
<comment type="similarity">
    <text evidence="3">Belongs to the NRARP family.</text>
</comment>
<dbReference type="EMBL" id="CAJOBP010108699">
    <property type="protein sequence ID" value="CAF4996338.1"/>
    <property type="molecule type" value="Genomic_DNA"/>
</dbReference>
<dbReference type="Gene3D" id="1.25.40.20">
    <property type="entry name" value="Ankyrin repeat-containing domain"/>
    <property type="match status" value="1"/>
</dbReference>
<dbReference type="InterPro" id="IPR036770">
    <property type="entry name" value="Ankyrin_rpt-contain_sf"/>
</dbReference>
<keyword evidence="7" id="KW-1185">Reference proteome</keyword>
<dbReference type="SMART" id="SM00248">
    <property type="entry name" value="ANK"/>
    <property type="match status" value="1"/>
</dbReference>
<keyword evidence="1" id="KW-0217">Developmental protein</keyword>
<evidence type="ECO:0000313" key="6">
    <source>
        <dbReference type="EMBL" id="CAF4998507.1"/>
    </source>
</evidence>
<dbReference type="PANTHER" id="PTHR24179">
    <property type="entry name" value="PROTEIN PHOSPHATASE 1 REGULATORY SUBUNIT 12"/>
    <property type="match status" value="1"/>
</dbReference>
<proteinExistence type="inferred from homology"/>
<dbReference type="InterPro" id="IPR051226">
    <property type="entry name" value="PP1_Regulatory_Subunit"/>
</dbReference>
<feature type="non-terminal residue" evidence="5">
    <location>
        <position position="59"/>
    </location>
</feature>
<evidence type="ECO:0000256" key="1">
    <source>
        <dbReference type="ARBA" id="ARBA00022473"/>
    </source>
</evidence>
<dbReference type="PANTHER" id="PTHR24179:SF21">
    <property type="entry name" value="MYOSIN BINDING SUBUNIT, ISOFORM O"/>
    <property type="match status" value="1"/>
</dbReference>
<keyword evidence="2" id="KW-0677">Repeat</keyword>
<evidence type="ECO:0000256" key="4">
    <source>
        <dbReference type="PROSITE-ProRule" id="PRU00023"/>
    </source>
</evidence>
<gene>
    <name evidence="5" type="ORF">UJA718_LOCUS50089</name>
    <name evidence="6" type="ORF">UJA718_LOCUS50161</name>
</gene>
<dbReference type="SUPFAM" id="SSF48403">
    <property type="entry name" value="Ankyrin repeat"/>
    <property type="match status" value="1"/>
</dbReference>
<keyword evidence="4" id="KW-0040">ANK repeat</keyword>
<name>A0A822A3C3_9BILA</name>
<dbReference type="GO" id="GO:0005737">
    <property type="term" value="C:cytoplasm"/>
    <property type="evidence" value="ECO:0007669"/>
    <property type="project" value="TreeGrafter"/>
</dbReference>
<sequence length="59" mass="6361">QDNEGWTPLHAAASCGNIDIVKYLLSRGATVDVCNNEGELPIDIAEGDDIIACLEDDMR</sequence>
<dbReference type="EMBL" id="CAJOBP010109602">
    <property type="protein sequence ID" value="CAF4998507.1"/>
    <property type="molecule type" value="Genomic_DNA"/>
</dbReference>
<evidence type="ECO:0000256" key="3">
    <source>
        <dbReference type="ARBA" id="ARBA00038386"/>
    </source>
</evidence>
<evidence type="ECO:0000256" key="2">
    <source>
        <dbReference type="ARBA" id="ARBA00022737"/>
    </source>
</evidence>
<dbReference type="GO" id="GO:0004857">
    <property type="term" value="F:enzyme inhibitor activity"/>
    <property type="evidence" value="ECO:0007669"/>
    <property type="project" value="TreeGrafter"/>
</dbReference>
<dbReference type="GO" id="GO:0019208">
    <property type="term" value="F:phosphatase regulator activity"/>
    <property type="evidence" value="ECO:0007669"/>
    <property type="project" value="TreeGrafter"/>
</dbReference>
<accession>A0A822A3C3</accession>
<organism evidence="5 7">
    <name type="scientific">Rotaria socialis</name>
    <dbReference type="NCBI Taxonomy" id="392032"/>
    <lineage>
        <taxon>Eukaryota</taxon>
        <taxon>Metazoa</taxon>
        <taxon>Spiralia</taxon>
        <taxon>Gnathifera</taxon>
        <taxon>Rotifera</taxon>
        <taxon>Eurotatoria</taxon>
        <taxon>Bdelloidea</taxon>
        <taxon>Philodinida</taxon>
        <taxon>Philodinidae</taxon>
        <taxon>Rotaria</taxon>
    </lineage>
</organism>
<protein>
    <submittedName>
        <fullName evidence="5">Uncharacterized protein</fullName>
    </submittedName>
</protein>
<dbReference type="Pfam" id="PF00023">
    <property type="entry name" value="Ank"/>
    <property type="match status" value="1"/>
</dbReference>
<dbReference type="InterPro" id="IPR002110">
    <property type="entry name" value="Ankyrin_rpt"/>
</dbReference>
<dbReference type="PROSITE" id="PS50088">
    <property type="entry name" value="ANK_REPEAT"/>
    <property type="match status" value="1"/>
</dbReference>
<evidence type="ECO:0000313" key="5">
    <source>
        <dbReference type="EMBL" id="CAF4996338.1"/>
    </source>
</evidence>
<feature type="repeat" description="ANK" evidence="4">
    <location>
        <begin position="4"/>
        <end position="36"/>
    </location>
</feature>
<dbReference type="AlphaFoldDB" id="A0A822A3C3"/>
<evidence type="ECO:0000313" key="7">
    <source>
        <dbReference type="Proteomes" id="UP000663873"/>
    </source>
</evidence>
<reference evidence="5" key="1">
    <citation type="submission" date="2021-02" db="EMBL/GenBank/DDBJ databases">
        <authorList>
            <person name="Nowell W R."/>
        </authorList>
    </citation>
    <scope>NUCLEOTIDE SEQUENCE</scope>
</reference>